<dbReference type="Proteomes" id="UP000189462">
    <property type="component" value="Unassembled WGS sequence"/>
</dbReference>
<sequence length="277" mass="30029">MIFKAVKRTTLCSAGVLCLGLLPHVVHGSAWTRPQGSFLILAPVSYTVADEAFDDSGNRVDRLRFEMVEFSPLIEYGMTDSITVGMQPKYRQVSVETANGTVTNSGLAESDFLVRKRLWSRDQASFSVQGLVKVPINPDEDHEAALGRDQMDAEVKLAYGNRRPAGAGRIFYSGEAGFRKRFEGLDDELSLNAFFGWSPGGAWSFIARSANTFGLGSDDNNDDVLTAGPSYTRHDAQLMTSYRMGNSASLVAGVSHTYAGENVGAGNTGFLALTMPF</sequence>
<proteinExistence type="predicted"/>
<reference evidence="2 3" key="1">
    <citation type="submission" date="2017-02" db="EMBL/GenBank/DDBJ databases">
        <title>Genomic diversity within the haloalkaliphilic genus Thioalkalivibrio.</title>
        <authorList>
            <person name="Ahn A.-C."/>
            <person name="Meier-Kolthoff J."/>
            <person name="Overmars L."/>
            <person name="Richter M."/>
            <person name="Woyke T."/>
            <person name="Sorokin D.Y."/>
            <person name="Muyzer G."/>
        </authorList>
    </citation>
    <scope>NUCLEOTIDE SEQUENCE [LARGE SCALE GENOMIC DNA]</scope>
    <source>
        <strain evidence="2 3">ALJD</strain>
    </source>
</reference>
<evidence type="ECO:0000313" key="2">
    <source>
        <dbReference type="EMBL" id="OOG28129.1"/>
    </source>
</evidence>
<keyword evidence="1" id="KW-0732">Signal</keyword>
<comment type="caution">
    <text evidence="2">The sequence shown here is derived from an EMBL/GenBank/DDBJ whole genome shotgun (WGS) entry which is preliminary data.</text>
</comment>
<evidence type="ECO:0008006" key="4">
    <source>
        <dbReference type="Google" id="ProtNLM"/>
    </source>
</evidence>
<dbReference type="AlphaFoldDB" id="A0A1V3NSN4"/>
<organism evidence="2 3">
    <name type="scientific">Thioalkalivibrio denitrificans</name>
    <dbReference type="NCBI Taxonomy" id="108003"/>
    <lineage>
        <taxon>Bacteria</taxon>
        <taxon>Pseudomonadati</taxon>
        <taxon>Pseudomonadota</taxon>
        <taxon>Gammaproteobacteria</taxon>
        <taxon>Chromatiales</taxon>
        <taxon>Ectothiorhodospiraceae</taxon>
        <taxon>Thioalkalivibrio</taxon>
    </lineage>
</organism>
<feature type="signal peptide" evidence="1">
    <location>
        <begin position="1"/>
        <end position="28"/>
    </location>
</feature>
<keyword evidence="3" id="KW-1185">Reference proteome</keyword>
<evidence type="ECO:0000313" key="3">
    <source>
        <dbReference type="Proteomes" id="UP000189462"/>
    </source>
</evidence>
<accession>A0A1V3NSN4</accession>
<dbReference type="EMBL" id="MVBK01000010">
    <property type="protein sequence ID" value="OOG28129.1"/>
    <property type="molecule type" value="Genomic_DNA"/>
</dbReference>
<dbReference type="STRING" id="108003.B1C78_02110"/>
<name>A0A1V3NSN4_9GAMM</name>
<feature type="chain" id="PRO_5012527951" description="Transporter" evidence="1">
    <location>
        <begin position="29"/>
        <end position="277"/>
    </location>
</feature>
<protein>
    <recommendedName>
        <fullName evidence="4">Transporter</fullName>
    </recommendedName>
</protein>
<evidence type="ECO:0000256" key="1">
    <source>
        <dbReference type="SAM" id="SignalP"/>
    </source>
</evidence>
<gene>
    <name evidence="2" type="ORF">B1C78_02110</name>
</gene>